<gene>
    <name evidence="2" type="ORF">FHX74_002166</name>
</gene>
<evidence type="ECO:0000256" key="1">
    <source>
        <dbReference type="SAM" id="Phobius"/>
    </source>
</evidence>
<evidence type="ECO:0000313" key="3">
    <source>
        <dbReference type="Proteomes" id="UP000523079"/>
    </source>
</evidence>
<dbReference type="AlphaFoldDB" id="A0A7W3P640"/>
<keyword evidence="3" id="KW-1185">Reference proteome</keyword>
<dbReference type="InterPro" id="IPR025443">
    <property type="entry name" value="DUF4307"/>
</dbReference>
<proteinExistence type="predicted"/>
<dbReference type="EMBL" id="JACGWT010000003">
    <property type="protein sequence ID" value="MBA8794547.1"/>
    <property type="molecule type" value="Genomic_DNA"/>
</dbReference>
<keyword evidence="1" id="KW-1133">Transmembrane helix</keyword>
<protein>
    <recommendedName>
        <fullName evidence="4">DUF4307 domain-containing protein</fullName>
    </recommendedName>
</protein>
<dbReference type="Pfam" id="PF14155">
    <property type="entry name" value="DUF4307"/>
    <property type="match status" value="1"/>
</dbReference>
<organism evidence="2 3">
    <name type="scientific">Microlunatus kandeliicorticis</name>
    <dbReference type="NCBI Taxonomy" id="1759536"/>
    <lineage>
        <taxon>Bacteria</taxon>
        <taxon>Bacillati</taxon>
        <taxon>Actinomycetota</taxon>
        <taxon>Actinomycetes</taxon>
        <taxon>Propionibacteriales</taxon>
        <taxon>Propionibacteriaceae</taxon>
        <taxon>Microlunatus</taxon>
    </lineage>
</organism>
<evidence type="ECO:0008006" key="4">
    <source>
        <dbReference type="Google" id="ProtNLM"/>
    </source>
</evidence>
<evidence type="ECO:0000313" key="2">
    <source>
        <dbReference type="EMBL" id="MBA8794547.1"/>
    </source>
</evidence>
<feature type="transmembrane region" description="Helical" evidence="1">
    <location>
        <begin position="29"/>
        <end position="51"/>
    </location>
</feature>
<keyword evidence="1" id="KW-0472">Membrane</keyword>
<keyword evidence="1" id="KW-0812">Transmembrane</keyword>
<name>A0A7W3P640_9ACTN</name>
<dbReference type="Proteomes" id="UP000523079">
    <property type="component" value="Unassembled WGS sequence"/>
</dbReference>
<accession>A0A7W3P640</accession>
<comment type="caution">
    <text evidence="2">The sequence shown here is derived from an EMBL/GenBank/DDBJ whole genome shotgun (WGS) entry which is preliminary data.</text>
</comment>
<reference evidence="2 3" key="1">
    <citation type="submission" date="2020-07" db="EMBL/GenBank/DDBJ databases">
        <title>Sequencing the genomes of 1000 actinobacteria strains.</title>
        <authorList>
            <person name="Klenk H.-P."/>
        </authorList>
    </citation>
    <scope>NUCLEOTIDE SEQUENCE [LARGE SCALE GENOMIC DNA]</scope>
    <source>
        <strain evidence="2 3">DSM 100723</strain>
    </source>
</reference>
<sequence length="141" mass="15011">MPDSTAQAERARIAAKLAARYPPPRFPKAALVGLVAVLAAGFLTWLVWAAWLHAEPAVTAQVSAFAFPSDTRADVTVTVQRRDPAEPASCRVIVQATNFENVGEIDVVVPAGTDKLVDAKETIRTLRRGTSASVSSCRLIG</sequence>
<dbReference type="RefSeq" id="WP_182560106.1">
    <property type="nucleotide sequence ID" value="NZ_JACGWT010000003.1"/>
</dbReference>